<dbReference type="Proteomes" id="UP000285120">
    <property type="component" value="Unassembled WGS sequence"/>
</dbReference>
<evidence type="ECO:0000256" key="4">
    <source>
        <dbReference type="ARBA" id="ARBA00023002"/>
    </source>
</evidence>
<evidence type="ECO:0000256" key="5">
    <source>
        <dbReference type="ARBA" id="ARBA00037941"/>
    </source>
</evidence>
<feature type="domain" description="FAD dependent oxidoreductase" evidence="7">
    <location>
        <begin position="3"/>
        <end position="390"/>
    </location>
</feature>
<evidence type="ECO:0000313" key="9">
    <source>
        <dbReference type="Proteomes" id="UP000285120"/>
    </source>
</evidence>
<keyword evidence="4" id="KW-0560">Oxidoreductase</keyword>
<reference evidence="8 9" key="1">
    <citation type="submission" date="2018-09" db="EMBL/GenBank/DDBJ databases">
        <title>Genomic Encyclopedia of Archaeal and Bacterial Type Strains, Phase II (KMG-II): from individual species to whole genera.</title>
        <authorList>
            <person name="Goeker M."/>
        </authorList>
    </citation>
    <scope>NUCLEOTIDE SEQUENCE [LARGE SCALE GENOMIC DNA]</scope>
    <source>
        <strain evidence="8 9">DSM 17008</strain>
    </source>
</reference>
<dbReference type="SUPFAM" id="SSF51905">
    <property type="entry name" value="FAD/NAD(P)-binding domain"/>
    <property type="match status" value="1"/>
</dbReference>
<protein>
    <submittedName>
        <fullName evidence="8">L-2-hydroxyglutarate oxidase</fullName>
    </submittedName>
</protein>
<dbReference type="EMBL" id="RAPK01000006">
    <property type="protein sequence ID" value="RKD76275.1"/>
    <property type="molecule type" value="Genomic_DNA"/>
</dbReference>
<evidence type="ECO:0000256" key="2">
    <source>
        <dbReference type="ARBA" id="ARBA00022630"/>
    </source>
</evidence>
<dbReference type="AlphaFoldDB" id="A0A419V872"/>
<keyword evidence="9" id="KW-1185">Reference proteome</keyword>
<dbReference type="InterPro" id="IPR006076">
    <property type="entry name" value="FAD-dep_OxRdtase"/>
</dbReference>
<dbReference type="RefSeq" id="WP_120191687.1">
    <property type="nucleotide sequence ID" value="NZ_RAPK01000006.1"/>
</dbReference>
<dbReference type="NCBIfam" id="NF008726">
    <property type="entry name" value="PRK11728.1"/>
    <property type="match status" value="1"/>
</dbReference>
<sequence length="414" mass="45661">MADYIIIGGGIVGLSTAYALTKEKPEATIVILEKEQQVASHQTGNNSGVIHSGIYYKPGSLKARLAKSGNESMRLFAEEHGIDVDICGKVIVASEEKELPFLEDLYKRGLENGLNIRKLNQEELREKEPHVNGIAAIHVPTAGIINYKQVSNKLSELVQAAGAEVKSGTAVTGIKEHDAGVTVDTDKGRFEGKYLINCAGLQSDRMAKLAGYHLDVKIVPFRGEYYKFVETSRHLVRNLIYPVPNPDFPFLGAHFTRMIDGNVDAGPNAVLGFKREGYKKSDINWKDLSEVLLYKGFWKLARPYLKEGTGEMIRSVNKKKFVKNLQKLLPEVREEDLIPGPRGVRAQALSVDGKMVDDFYIVPGRNSLHVCNAPSPAATASLEIGKEIVKRVDEGRRRTDHGSSMDYSAAAANR</sequence>
<evidence type="ECO:0000256" key="3">
    <source>
        <dbReference type="ARBA" id="ARBA00022827"/>
    </source>
</evidence>
<comment type="caution">
    <text evidence="8">The sequence shown here is derived from an EMBL/GenBank/DDBJ whole genome shotgun (WGS) entry which is preliminary data.</text>
</comment>
<feature type="region of interest" description="Disordered" evidence="6">
    <location>
        <begin position="393"/>
        <end position="414"/>
    </location>
</feature>
<accession>A0A419V872</accession>
<gene>
    <name evidence="8" type="ORF">ATL39_0490</name>
</gene>
<evidence type="ECO:0000313" key="8">
    <source>
        <dbReference type="EMBL" id="RKD76275.1"/>
    </source>
</evidence>
<dbReference type="OrthoDB" id="9801699at2"/>
<dbReference type="PANTHER" id="PTHR43104:SF2">
    <property type="entry name" value="L-2-HYDROXYGLUTARATE DEHYDROGENASE, MITOCHONDRIAL"/>
    <property type="match status" value="1"/>
</dbReference>
<proteinExistence type="inferred from homology"/>
<keyword evidence="2" id="KW-0285">Flavoprotein</keyword>
<name>A0A419V872_9BACL</name>
<dbReference type="Gene3D" id="3.30.9.10">
    <property type="entry name" value="D-Amino Acid Oxidase, subunit A, domain 2"/>
    <property type="match status" value="1"/>
</dbReference>
<dbReference type="GO" id="GO:0005737">
    <property type="term" value="C:cytoplasm"/>
    <property type="evidence" value="ECO:0007669"/>
    <property type="project" value="TreeGrafter"/>
</dbReference>
<comment type="similarity">
    <text evidence="5">Belongs to the L2HGDH family.</text>
</comment>
<feature type="compositionally biased region" description="Basic and acidic residues" evidence="6">
    <location>
        <begin position="393"/>
        <end position="403"/>
    </location>
</feature>
<dbReference type="GO" id="GO:0047545">
    <property type="term" value="F:(S)-2-hydroxyglutarate dehydrogenase activity"/>
    <property type="evidence" value="ECO:0007669"/>
    <property type="project" value="TreeGrafter"/>
</dbReference>
<comment type="cofactor">
    <cofactor evidence="1">
        <name>FAD</name>
        <dbReference type="ChEBI" id="CHEBI:57692"/>
    </cofactor>
</comment>
<dbReference type="Gene3D" id="3.50.50.60">
    <property type="entry name" value="FAD/NAD(P)-binding domain"/>
    <property type="match status" value="1"/>
</dbReference>
<keyword evidence="3" id="KW-0274">FAD</keyword>
<dbReference type="PANTHER" id="PTHR43104">
    <property type="entry name" value="L-2-HYDROXYGLUTARATE DEHYDROGENASE, MITOCHONDRIAL"/>
    <property type="match status" value="1"/>
</dbReference>
<evidence type="ECO:0000256" key="1">
    <source>
        <dbReference type="ARBA" id="ARBA00001974"/>
    </source>
</evidence>
<evidence type="ECO:0000259" key="7">
    <source>
        <dbReference type="Pfam" id="PF01266"/>
    </source>
</evidence>
<organism evidence="8 9">
    <name type="scientific">Sinobaca qinghaiensis</name>
    <dbReference type="NCBI Taxonomy" id="342944"/>
    <lineage>
        <taxon>Bacteria</taxon>
        <taxon>Bacillati</taxon>
        <taxon>Bacillota</taxon>
        <taxon>Bacilli</taxon>
        <taxon>Bacillales</taxon>
        <taxon>Sporolactobacillaceae</taxon>
        <taxon>Sinobaca</taxon>
    </lineage>
</organism>
<evidence type="ECO:0000256" key="6">
    <source>
        <dbReference type="SAM" id="MobiDB-lite"/>
    </source>
</evidence>
<dbReference type="InterPro" id="IPR036188">
    <property type="entry name" value="FAD/NAD-bd_sf"/>
</dbReference>
<dbReference type="Pfam" id="PF01266">
    <property type="entry name" value="DAO"/>
    <property type="match status" value="1"/>
</dbReference>